<organism evidence="10 11">
    <name type="scientific">Acanthaster planci</name>
    <name type="common">Crown-of-thorns starfish</name>
    <dbReference type="NCBI Taxonomy" id="133434"/>
    <lineage>
        <taxon>Eukaryota</taxon>
        <taxon>Metazoa</taxon>
        <taxon>Echinodermata</taxon>
        <taxon>Eleutherozoa</taxon>
        <taxon>Asterozoa</taxon>
        <taxon>Asteroidea</taxon>
        <taxon>Valvatacea</taxon>
        <taxon>Valvatida</taxon>
        <taxon>Acanthasteridae</taxon>
        <taxon>Acanthaster</taxon>
    </lineage>
</organism>
<dbReference type="Pfam" id="PF00008">
    <property type="entry name" value="EGF"/>
    <property type="match status" value="1"/>
</dbReference>
<dbReference type="Pfam" id="PF00147">
    <property type="entry name" value="Fibrinogen_C"/>
    <property type="match status" value="1"/>
</dbReference>
<evidence type="ECO:0000256" key="6">
    <source>
        <dbReference type="PROSITE-ProRule" id="PRU00076"/>
    </source>
</evidence>
<dbReference type="SUPFAM" id="SSF56496">
    <property type="entry name" value="Fibrinogen C-terminal domain-like"/>
    <property type="match status" value="1"/>
</dbReference>
<dbReference type="AlphaFoldDB" id="A0A8B7Z5E8"/>
<gene>
    <name evidence="11" type="primary">LOC110984298</name>
</gene>
<dbReference type="Proteomes" id="UP000694845">
    <property type="component" value="Unplaced"/>
</dbReference>
<keyword evidence="1 6" id="KW-0245">EGF-like domain</keyword>
<dbReference type="GeneID" id="110984298"/>
<keyword evidence="10" id="KW-1185">Reference proteome</keyword>
<feature type="chain" id="PRO_5034698086" evidence="7">
    <location>
        <begin position="26"/>
        <end position="344"/>
    </location>
</feature>
<dbReference type="CDD" id="cd00054">
    <property type="entry name" value="EGF_CA"/>
    <property type="match status" value="1"/>
</dbReference>
<protein>
    <submittedName>
        <fullName evidence="11">Fibrinogen C domain-containing protein 1-A-like</fullName>
    </submittedName>
</protein>
<feature type="domain" description="EGF-like" evidence="8">
    <location>
        <begin position="98"/>
        <end position="133"/>
    </location>
</feature>
<dbReference type="Gene3D" id="4.10.530.10">
    <property type="entry name" value="Gamma-fibrinogen Carboxyl Terminal Fragment, domain 2"/>
    <property type="match status" value="1"/>
</dbReference>
<dbReference type="PROSITE" id="PS00022">
    <property type="entry name" value="EGF_1"/>
    <property type="match status" value="1"/>
</dbReference>
<evidence type="ECO:0000256" key="7">
    <source>
        <dbReference type="SAM" id="SignalP"/>
    </source>
</evidence>
<keyword evidence="5" id="KW-0325">Glycoprotein</keyword>
<dbReference type="Gene3D" id="2.10.25.10">
    <property type="entry name" value="Laminin"/>
    <property type="match status" value="1"/>
</dbReference>
<dbReference type="SUPFAM" id="SSF57196">
    <property type="entry name" value="EGF/Laminin"/>
    <property type="match status" value="1"/>
</dbReference>
<dbReference type="RefSeq" id="XP_022100015.1">
    <property type="nucleotide sequence ID" value="XM_022244323.1"/>
</dbReference>
<dbReference type="KEGG" id="aplc:110984298"/>
<dbReference type="SMART" id="SM00181">
    <property type="entry name" value="EGF"/>
    <property type="match status" value="1"/>
</dbReference>
<proteinExistence type="predicted"/>
<evidence type="ECO:0000256" key="1">
    <source>
        <dbReference type="ARBA" id="ARBA00022536"/>
    </source>
</evidence>
<keyword evidence="4 6" id="KW-1015">Disulfide bond</keyword>
<dbReference type="PANTHER" id="PTHR19143">
    <property type="entry name" value="FIBRINOGEN/TENASCIN/ANGIOPOEITIN"/>
    <property type="match status" value="1"/>
</dbReference>
<dbReference type="Gene3D" id="3.90.215.10">
    <property type="entry name" value="Gamma Fibrinogen, chain A, domain 1"/>
    <property type="match status" value="1"/>
</dbReference>
<dbReference type="InterPro" id="IPR036056">
    <property type="entry name" value="Fibrinogen-like_C"/>
</dbReference>
<keyword evidence="3" id="KW-0677">Repeat</keyword>
<dbReference type="PROSITE" id="PS50026">
    <property type="entry name" value="EGF_3"/>
    <property type="match status" value="1"/>
</dbReference>
<evidence type="ECO:0000256" key="2">
    <source>
        <dbReference type="ARBA" id="ARBA00022729"/>
    </source>
</evidence>
<dbReference type="OrthoDB" id="5825437at2759"/>
<sequence length="344" mass="38631">MQPLAFGSVVAVILVQVTYLGTVLAEKVCYFSQEPDPSQNGRLRWVLPGSKSDQCACTSILPGPVYTVPLQRSQGPLYTDTPIFTSNQEEIHDYSDCNDPCSRNPCQNGGTCLQSGRSFHCQCATGLLGQKCDEKPCDCAELHSHQINRSGVYTIYPSMYPDGLEVYCDMDAVYPHGWIVFQRWFDGSVNFTRKWTECRDGFGNLTGEFWLGNEKLRQLTSEKKWLLRIDLTFDNQTSVTKTTSYRWPFRVEGDNYALSVGRSTAGPQLNGPSFPTSNMDNNEDTDANFAAKLKGGWWFGACSGNSDGPDGLTGEYERGPDYCGIVWEDHRIVKCEMKLSRYYM</sequence>
<feature type="disulfide bond" evidence="6">
    <location>
        <begin position="123"/>
        <end position="132"/>
    </location>
</feature>
<feature type="signal peptide" evidence="7">
    <location>
        <begin position="1"/>
        <end position="25"/>
    </location>
</feature>
<keyword evidence="2 7" id="KW-0732">Signal</keyword>
<evidence type="ECO:0000259" key="8">
    <source>
        <dbReference type="PROSITE" id="PS50026"/>
    </source>
</evidence>
<feature type="domain" description="Fibrinogen C-terminal" evidence="9">
    <location>
        <begin position="130"/>
        <end position="344"/>
    </location>
</feature>
<accession>A0A8B7Z5E8</accession>
<evidence type="ECO:0000256" key="3">
    <source>
        <dbReference type="ARBA" id="ARBA00022737"/>
    </source>
</evidence>
<dbReference type="GO" id="GO:0005615">
    <property type="term" value="C:extracellular space"/>
    <property type="evidence" value="ECO:0007669"/>
    <property type="project" value="TreeGrafter"/>
</dbReference>
<dbReference type="InterPro" id="IPR050373">
    <property type="entry name" value="Fibrinogen_C-term_domain"/>
</dbReference>
<evidence type="ECO:0000256" key="5">
    <source>
        <dbReference type="ARBA" id="ARBA00023180"/>
    </source>
</evidence>
<evidence type="ECO:0000313" key="10">
    <source>
        <dbReference type="Proteomes" id="UP000694845"/>
    </source>
</evidence>
<evidence type="ECO:0000259" key="9">
    <source>
        <dbReference type="PROSITE" id="PS51406"/>
    </source>
</evidence>
<reference evidence="11" key="1">
    <citation type="submission" date="2025-08" db="UniProtKB">
        <authorList>
            <consortium name="RefSeq"/>
        </authorList>
    </citation>
    <scope>IDENTIFICATION</scope>
</reference>
<dbReference type="PROSITE" id="PS51406">
    <property type="entry name" value="FIBRINOGEN_C_2"/>
    <property type="match status" value="1"/>
</dbReference>
<name>A0A8B7Z5E8_ACAPL</name>
<dbReference type="InterPro" id="IPR000742">
    <property type="entry name" value="EGF"/>
</dbReference>
<evidence type="ECO:0000313" key="11">
    <source>
        <dbReference type="RefSeq" id="XP_022100015.1"/>
    </source>
</evidence>
<dbReference type="FunFam" id="2.10.25.10:FF:000434">
    <property type="entry name" value="Predicted protein"/>
    <property type="match status" value="1"/>
</dbReference>
<evidence type="ECO:0000256" key="4">
    <source>
        <dbReference type="ARBA" id="ARBA00023157"/>
    </source>
</evidence>
<dbReference type="SMART" id="SM00186">
    <property type="entry name" value="FBG"/>
    <property type="match status" value="1"/>
</dbReference>
<comment type="caution">
    <text evidence="6">Lacks conserved residue(s) required for the propagation of feature annotation.</text>
</comment>
<dbReference type="InterPro" id="IPR014716">
    <property type="entry name" value="Fibrinogen_a/b/g_C_1"/>
</dbReference>
<dbReference type="InterPro" id="IPR002181">
    <property type="entry name" value="Fibrinogen_a/b/g_C_dom"/>
</dbReference>